<organism evidence="2 3">
    <name type="scientific">Ligilactobacillus saerimneri 30a</name>
    <dbReference type="NCBI Taxonomy" id="1227363"/>
    <lineage>
        <taxon>Bacteria</taxon>
        <taxon>Bacillati</taxon>
        <taxon>Bacillota</taxon>
        <taxon>Bacilli</taxon>
        <taxon>Lactobacillales</taxon>
        <taxon>Lactobacillaceae</taxon>
        <taxon>Ligilactobacillus</taxon>
    </lineage>
</organism>
<protein>
    <recommendedName>
        <fullName evidence="4">TIGR01906 family membrane protein</fullName>
    </recommendedName>
</protein>
<keyword evidence="3" id="KW-1185">Reference proteome</keyword>
<evidence type="ECO:0008006" key="4">
    <source>
        <dbReference type="Google" id="ProtNLM"/>
    </source>
</evidence>
<name>M5J6W8_9LACO</name>
<evidence type="ECO:0000313" key="3">
    <source>
        <dbReference type="Proteomes" id="UP000011912"/>
    </source>
</evidence>
<proteinExistence type="predicted"/>
<keyword evidence="1" id="KW-0472">Membrane</keyword>
<dbReference type="Proteomes" id="UP000011912">
    <property type="component" value="Unassembled WGS sequence"/>
</dbReference>
<accession>M5J6W8</accession>
<feature type="transmembrane region" description="Helical" evidence="1">
    <location>
        <begin position="98"/>
        <end position="118"/>
    </location>
</feature>
<dbReference type="AlphaFoldDB" id="M5J6W8"/>
<dbReference type="Pfam" id="PF07314">
    <property type="entry name" value="Lit"/>
    <property type="match status" value="1"/>
</dbReference>
<reference evidence="2 3" key="1">
    <citation type="journal article" date="2013" name="Genome Announc.">
        <title>Genome Sequence of Lactobacillus saerimneri 30a (Formerly Lactobacillus sp. Strain 30a), a Reference Lactic Acid Bacterium Strain Producing Biogenic Amines.</title>
        <authorList>
            <person name="Romano A."/>
            <person name="Trip H."/>
            <person name="Campbell-Sills H."/>
            <person name="Bouchez O."/>
            <person name="Sherman D."/>
            <person name="Lolkema J.S."/>
            <person name="Lucas P.M."/>
        </authorList>
    </citation>
    <scope>NUCLEOTIDE SEQUENCE [LARGE SCALE GENOMIC DNA]</scope>
    <source>
        <strain evidence="2 3">30a</strain>
    </source>
</reference>
<dbReference type="NCBIfam" id="TIGR01906">
    <property type="entry name" value="integ_TIGR01906"/>
    <property type="match status" value="1"/>
</dbReference>
<dbReference type="InterPro" id="IPR010178">
    <property type="entry name" value="Lit"/>
</dbReference>
<gene>
    <name evidence="2" type="ORF">D271_03105</name>
</gene>
<feature type="transmembrane region" description="Helical" evidence="1">
    <location>
        <begin position="21"/>
        <end position="43"/>
    </location>
</feature>
<comment type="caution">
    <text evidence="2">The sequence shown here is derived from an EMBL/GenBank/DDBJ whole genome shotgun (WGS) entry which is preliminary data.</text>
</comment>
<feature type="transmembrane region" description="Helical" evidence="1">
    <location>
        <begin position="184"/>
        <end position="210"/>
    </location>
</feature>
<sequence>MNKDDQIMPSKKRGIICGLVISGWILLGAIIITVNCLPLYWVLVRHYHWGQSLGLNDQAAFREYLRVWQFLNFPIRTTIGGHLALSAPAQAHFKEVKYLVWGVYIGFIGITALIKPVWRWSHDAYSLWLARLVLRGVAGISICLASLAIVDFNDFFVIFHQLLFRNQDWLFDPRRDQIINLLPSYYFAICFGLFFALFIGGILLGSWVLFTQRQRE</sequence>
<dbReference type="STRING" id="1227363.D271_03105"/>
<keyword evidence="1" id="KW-1133">Transmembrane helix</keyword>
<keyword evidence="1" id="KW-0812">Transmembrane</keyword>
<evidence type="ECO:0000256" key="1">
    <source>
        <dbReference type="SAM" id="Phobius"/>
    </source>
</evidence>
<dbReference type="PATRIC" id="fig|1227363.6.peg.606"/>
<evidence type="ECO:0000313" key="2">
    <source>
        <dbReference type="EMBL" id="EKW99112.1"/>
    </source>
</evidence>
<dbReference type="EMBL" id="ANAG01000011">
    <property type="protein sequence ID" value="EKW99112.1"/>
    <property type="molecule type" value="Genomic_DNA"/>
</dbReference>